<evidence type="ECO:0000259" key="2">
    <source>
        <dbReference type="Pfam" id="PF13480"/>
    </source>
</evidence>
<dbReference type="SUPFAM" id="SSF55729">
    <property type="entry name" value="Acyl-CoA N-acyltransferases (Nat)"/>
    <property type="match status" value="1"/>
</dbReference>
<dbReference type="InterPro" id="IPR038740">
    <property type="entry name" value="BioF2-like_GNAT_dom"/>
</dbReference>
<dbReference type="Gene3D" id="3.40.630.30">
    <property type="match status" value="1"/>
</dbReference>
<dbReference type="InterPro" id="IPR016181">
    <property type="entry name" value="Acyl_CoA_acyltransferase"/>
</dbReference>
<keyword evidence="4" id="KW-1185">Reference proteome</keyword>
<dbReference type="Proteomes" id="UP000595460">
    <property type="component" value="Chromosome"/>
</dbReference>
<accession>A0ABX7BZZ1</accession>
<evidence type="ECO:0000313" key="3">
    <source>
        <dbReference type="EMBL" id="QQR37108.1"/>
    </source>
</evidence>
<dbReference type="Pfam" id="PF13480">
    <property type="entry name" value="Acetyltransf_6"/>
    <property type="match status" value="1"/>
</dbReference>
<dbReference type="RefSeq" id="WP_201660548.1">
    <property type="nucleotide sequence ID" value="NZ_CP068047.1"/>
</dbReference>
<feature type="region of interest" description="Disordered" evidence="1">
    <location>
        <begin position="146"/>
        <end position="167"/>
    </location>
</feature>
<protein>
    <submittedName>
        <fullName evidence="3">GNAT family N-acetyltransferase</fullName>
    </submittedName>
</protein>
<evidence type="ECO:0000256" key="1">
    <source>
        <dbReference type="SAM" id="MobiDB-lite"/>
    </source>
</evidence>
<evidence type="ECO:0000313" key="4">
    <source>
        <dbReference type="Proteomes" id="UP000595460"/>
    </source>
</evidence>
<proteinExistence type="predicted"/>
<name>A0ABX7BZZ1_9HYPH</name>
<sequence length="379" mass="42738">MNMHASGVTVRADRVEIVTDTARLAEIGPAWDELWSRTDGLVFQSHAWISAWWRTLPDRDRQRRQLRVGLVWNGDRLDAVMPLSIHKRRGLRFLEWAANSYSDYEDIIAVRDCPPATLQRLWAELTAMGGFDIALLNRLCPGARTRELQSTGTRPALTPNHRSEISHRVSGDWSTGQAWFDSQSKKTRQNYRRKQATLAESGKTQFRLVGPDEPLRPILERLSALKRQWLDTRGRTSTLFEEGEVALSALVEALARAGLLRLFVLEVDGLIVSISVNFEQRGTLMAFVTSYDPAFERGSPGTLLMTDYIMWAFDRGLHTVDFLCGAEAFKRRFGTEAVTLGTLTAPGSLRGRAVLALDRARHALEQRRPQKQPDTPAAD</sequence>
<dbReference type="EMBL" id="CP068047">
    <property type="protein sequence ID" value="QQR37108.1"/>
    <property type="molecule type" value="Genomic_DNA"/>
</dbReference>
<reference evidence="3 4" key="1">
    <citation type="submission" date="2021-01" db="EMBL/GenBank/DDBJ databases">
        <title>Genome seq and assembly of Devosia sp. G19.</title>
        <authorList>
            <person name="Chhetri G."/>
        </authorList>
    </citation>
    <scope>NUCLEOTIDE SEQUENCE [LARGE SCALE GENOMIC DNA]</scope>
    <source>
        <strain evidence="3 4">G19</strain>
    </source>
</reference>
<gene>
    <name evidence="3" type="ORF">JI749_05700</name>
</gene>
<feature type="domain" description="BioF2-like acetyltransferase" evidence="2">
    <location>
        <begin position="185"/>
        <end position="331"/>
    </location>
</feature>
<organism evidence="3 4">
    <name type="scientific">Devosia oryziradicis</name>
    <dbReference type="NCBI Taxonomy" id="2801335"/>
    <lineage>
        <taxon>Bacteria</taxon>
        <taxon>Pseudomonadati</taxon>
        <taxon>Pseudomonadota</taxon>
        <taxon>Alphaproteobacteria</taxon>
        <taxon>Hyphomicrobiales</taxon>
        <taxon>Devosiaceae</taxon>
        <taxon>Devosia</taxon>
    </lineage>
</organism>